<evidence type="ECO:0000256" key="3">
    <source>
        <dbReference type="ARBA" id="ARBA00022630"/>
    </source>
</evidence>
<comment type="caution">
    <text evidence="9">The sequence shown here is derived from an EMBL/GenBank/DDBJ whole genome shotgun (WGS) entry which is preliminary data.</text>
</comment>
<dbReference type="SUPFAM" id="SSF51905">
    <property type="entry name" value="FAD/NAD(P)-binding domain"/>
    <property type="match status" value="1"/>
</dbReference>
<name>A0AAP7GUC6_STEMA</name>
<reference evidence="9 10" key="1">
    <citation type="submission" date="2016-05" db="EMBL/GenBank/DDBJ databases">
        <title>Draft Genome Sequences of Stenotrophomonas maltophilia Strains Sm32COP, Sm41DVV, Sm46PAILV, SmF3, SmF22, SmSOFb1 and SmCVFa1, Isolated from Different Manures, in France.</title>
        <authorList>
            <person name="Nazaret S."/>
            <person name="Bodilis J."/>
        </authorList>
    </citation>
    <scope>NUCLEOTIDE SEQUENCE [LARGE SCALE GENOMIC DNA]</scope>
    <source>
        <strain evidence="9 10">Sm41DVV</strain>
    </source>
</reference>
<feature type="domain" description="FAD dependent oxidoreductase" evidence="7">
    <location>
        <begin position="5"/>
        <end position="357"/>
    </location>
</feature>
<feature type="domain" description="Alpha-glycerophosphate oxidase C-terminal" evidence="8">
    <location>
        <begin position="386"/>
        <end position="477"/>
    </location>
</feature>
<evidence type="ECO:0000256" key="6">
    <source>
        <dbReference type="RuleBase" id="RU361217"/>
    </source>
</evidence>
<accession>A0AAP7GUC6</accession>
<dbReference type="Gene3D" id="3.50.50.60">
    <property type="entry name" value="FAD/NAD(P)-binding domain"/>
    <property type="match status" value="1"/>
</dbReference>
<keyword evidence="5 6" id="KW-0560">Oxidoreductase</keyword>
<dbReference type="Gene3D" id="6.10.250.1890">
    <property type="match status" value="1"/>
</dbReference>
<comment type="catalytic activity">
    <reaction evidence="6">
        <text>a quinone + sn-glycerol 3-phosphate = dihydroxyacetone phosphate + a quinol</text>
        <dbReference type="Rhea" id="RHEA:18977"/>
        <dbReference type="ChEBI" id="CHEBI:24646"/>
        <dbReference type="ChEBI" id="CHEBI:57597"/>
        <dbReference type="ChEBI" id="CHEBI:57642"/>
        <dbReference type="ChEBI" id="CHEBI:132124"/>
        <dbReference type="EC" id="1.1.5.3"/>
    </reaction>
</comment>
<comment type="cofactor">
    <cofactor evidence="1 6">
        <name>FAD</name>
        <dbReference type="ChEBI" id="CHEBI:57692"/>
    </cofactor>
</comment>
<dbReference type="PRINTS" id="PR01001">
    <property type="entry name" value="FADG3PDH"/>
</dbReference>
<dbReference type="GO" id="GO:0046168">
    <property type="term" value="P:glycerol-3-phosphate catabolic process"/>
    <property type="evidence" value="ECO:0007669"/>
    <property type="project" value="TreeGrafter"/>
</dbReference>
<evidence type="ECO:0000256" key="5">
    <source>
        <dbReference type="ARBA" id="ARBA00023002"/>
    </source>
</evidence>
<evidence type="ECO:0000313" key="9">
    <source>
        <dbReference type="EMBL" id="OBU62568.1"/>
    </source>
</evidence>
<dbReference type="PANTHER" id="PTHR11985:SF15">
    <property type="entry name" value="GLYCEROL-3-PHOSPHATE DEHYDROGENASE, MITOCHONDRIAL"/>
    <property type="match status" value="1"/>
</dbReference>
<dbReference type="SUPFAM" id="SSF54373">
    <property type="entry name" value="FAD-linked reductases, C-terminal domain"/>
    <property type="match status" value="1"/>
</dbReference>
<dbReference type="GO" id="GO:0004368">
    <property type="term" value="F:glycerol-3-phosphate dehydrogenase (quinone) activity"/>
    <property type="evidence" value="ECO:0007669"/>
    <property type="project" value="UniProtKB-EC"/>
</dbReference>
<evidence type="ECO:0000256" key="2">
    <source>
        <dbReference type="ARBA" id="ARBA00007330"/>
    </source>
</evidence>
<dbReference type="Pfam" id="PF16901">
    <property type="entry name" value="DAO_C"/>
    <property type="match status" value="1"/>
</dbReference>
<dbReference type="NCBIfam" id="NF009906">
    <property type="entry name" value="PRK13369.1"/>
    <property type="match status" value="1"/>
</dbReference>
<dbReference type="EC" id="1.1.5.3" evidence="6"/>
<sequence length="503" mass="55837">MDNIDLLVIGGGINGAGIARDAAGRGLRVLLCEQHDLASHTSSASSKLVHGGLRYLEQGEFGLVRKALGERDVLRRQAPCLVRPLRFVLPWEPHLRPRWMLRLGLWLYDHLGHRGAAFPASRALHLPHDPLGTWLSPSLHQAFSYADAQVDDARLVLLNALDAAQRGARVQVRSRCVELHGEQGHWRAVLVDAAGQQQTVHAHAVANAAGPWAGGLLQRMQARSGTPALRLVQGSHIVLRRPWPDDSACLLQQPDGRVVFLLPFTHDHLLVGTTDTDYQGDPARCHVLPSEVTYLCEAANRYLRQPITATEVVWQFAGVRPLLADPDPRAARLSRDYRLQLQVQGAPAVHVLGGKLTTYRVLAEEALDLLRPHLPQMGPAWTASGTPLPGSDWGDAVQARSHLRRLAPWLPEDTTRRWAEAYGSRSTELLHGVQGMDDLGEHFGGGLHAHEVVFLRDHEWAHTAEDILWRRSKLGLRLDTAQVARLQDWLEEQQHQAMPGRSR</sequence>
<dbReference type="Gene3D" id="1.10.8.870">
    <property type="entry name" value="Alpha-glycerophosphate oxidase, cap domain"/>
    <property type="match status" value="1"/>
</dbReference>
<dbReference type="PROSITE" id="PS00978">
    <property type="entry name" value="FAD_G3PDH_2"/>
    <property type="match status" value="1"/>
</dbReference>
<dbReference type="EMBL" id="LYVI01000003">
    <property type="protein sequence ID" value="OBU62568.1"/>
    <property type="molecule type" value="Genomic_DNA"/>
</dbReference>
<proteinExistence type="inferred from homology"/>
<dbReference type="Pfam" id="PF01266">
    <property type="entry name" value="DAO"/>
    <property type="match status" value="1"/>
</dbReference>
<dbReference type="NCBIfam" id="NF008899">
    <property type="entry name" value="PRK12266.1"/>
    <property type="match status" value="1"/>
</dbReference>
<dbReference type="InterPro" id="IPR038299">
    <property type="entry name" value="DAO_C_sf"/>
</dbReference>
<dbReference type="AlphaFoldDB" id="A0AAP7GUC6"/>
<keyword evidence="4" id="KW-0274">FAD</keyword>
<dbReference type="InterPro" id="IPR031656">
    <property type="entry name" value="DAO_C"/>
</dbReference>
<dbReference type="InterPro" id="IPR000447">
    <property type="entry name" value="G3P_DH_FAD-dep"/>
</dbReference>
<evidence type="ECO:0000259" key="7">
    <source>
        <dbReference type="Pfam" id="PF01266"/>
    </source>
</evidence>
<dbReference type="InterPro" id="IPR036188">
    <property type="entry name" value="FAD/NAD-bd_sf"/>
</dbReference>
<evidence type="ECO:0000259" key="8">
    <source>
        <dbReference type="Pfam" id="PF16901"/>
    </source>
</evidence>
<evidence type="ECO:0000256" key="4">
    <source>
        <dbReference type="ARBA" id="ARBA00022827"/>
    </source>
</evidence>
<gene>
    <name evidence="9" type="ORF">A9K56_06955</name>
</gene>
<protein>
    <recommendedName>
        <fullName evidence="6">Glycerol-3-phosphate dehydrogenase</fullName>
        <ecNumber evidence="6">1.1.5.3</ecNumber>
    </recommendedName>
</protein>
<dbReference type="PROSITE" id="PS00977">
    <property type="entry name" value="FAD_G3PDH_1"/>
    <property type="match status" value="1"/>
</dbReference>
<dbReference type="Gene3D" id="3.30.9.10">
    <property type="entry name" value="D-Amino Acid Oxidase, subunit A, domain 2"/>
    <property type="match status" value="1"/>
</dbReference>
<organism evidence="9 10">
    <name type="scientific">Stenotrophomonas maltophilia</name>
    <name type="common">Pseudomonas maltophilia</name>
    <name type="synonym">Xanthomonas maltophilia</name>
    <dbReference type="NCBI Taxonomy" id="40324"/>
    <lineage>
        <taxon>Bacteria</taxon>
        <taxon>Pseudomonadati</taxon>
        <taxon>Pseudomonadota</taxon>
        <taxon>Gammaproteobacteria</taxon>
        <taxon>Lysobacterales</taxon>
        <taxon>Lysobacteraceae</taxon>
        <taxon>Stenotrophomonas</taxon>
        <taxon>Stenotrophomonas maltophilia group</taxon>
    </lineage>
</organism>
<dbReference type="PANTHER" id="PTHR11985">
    <property type="entry name" value="GLYCEROL-3-PHOSPHATE DEHYDROGENASE"/>
    <property type="match status" value="1"/>
</dbReference>
<dbReference type="InterPro" id="IPR006076">
    <property type="entry name" value="FAD-dep_OxRdtase"/>
</dbReference>
<dbReference type="Proteomes" id="UP000092125">
    <property type="component" value="Unassembled WGS sequence"/>
</dbReference>
<evidence type="ECO:0000256" key="1">
    <source>
        <dbReference type="ARBA" id="ARBA00001974"/>
    </source>
</evidence>
<evidence type="ECO:0000313" key="10">
    <source>
        <dbReference type="Proteomes" id="UP000092125"/>
    </source>
</evidence>
<comment type="similarity">
    <text evidence="2 6">Belongs to the FAD-dependent glycerol-3-phosphate dehydrogenase family.</text>
</comment>
<dbReference type="GO" id="GO:0009331">
    <property type="term" value="C:glycerol-3-phosphate dehydrogenase (FAD) complex"/>
    <property type="evidence" value="ECO:0007669"/>
    <property type="project" value="UniProtKB-UniRule"/>
</dbReference>
<keyword evidence="3 6" id="KW-0285">Flavoprotein</keyword>
<dbReference type="RefSeq" id="WP_065181804.1">
    <property type="nucleotide sequence ID" value="NZ_LYVI01000003.1"/>
</dbReference>